<reference evidence="2" key="1">
    <citation type="submission" date="2021-01" db="EMBL/GenBank/DDBJ databases">
        <authorList>
            <person name="Corre E."/>
            <person name="Pelletier E."/>
            <person name="Niang G."/>
            <person name="Scheremetjew M."/>
            <person name="Finn R."/>
            <person name="Kale V."/>
            <person name="Holt S."/>
            <person name="Cochrane G."/>
            <person name="Meng A."/>
            <person name="Brown T."/>
            <person name="Cohen L."/>
        </authorList>
    </citation>
    <scope>NUCLEOTIDE SEQUENCE</scope>
    <source>
        <strain evidence="2">S3</strain>
    </source>
</reference>
<organism evidence="2">
    <name type="scientific">Strombidium inclinatum</name>
    <dbReference type="NCBI Taxonomy" id="197538"/>
    <lineage>
        <taxon>Eukaryota</taxon>
        <taxon>Sar</taxon>
        <taxon>Alveolata</taxon>
        <taxon>Ciliophora</taxon>
        <taxon>Intramacronucleata</taxon>
        <taxon>Spirotrichea</taxon>
        <taxon>Oligotrichia</taxon>
        <taxon>Strombidiidae</taxon>
        <taxon>Strombidium</taxon>
    </lineage>
</organism>
<dbReference type="AlphaFoldDB" id="A0A7S3ITH9"/>
<keyword evidence="1" id="KW-1133">Transmembrane helix</keyword>
<sequence>MLQQALLNIDEEKLYTKHIFDRFDLEALLTTLIRKGSYIAIIIAVTYIFKMVQKNFYNRQKRRAVHEKEGFELFYRIWYCVILSQITYAGIMVEIIWSYNQYNFFFWLQVYSAYSVYTCLNAILHNKYEKYLPIVFLVASIFLSRLIYFLFKKVSGGLSLFDSISELSISHLDGSQPQEWIGP</sequence>
<keyword evidence="1" id="KW-0812">Transmembrane</keyword>
<feature type="transmembrane region" description="Helical" evidence="1">
    <location>
        <begin position="104"/>
        <end position="124"/>
    </location>
</feature>
<feature type="transmembrane region" description="Helical" evidence="1">
    <location>
        <begin position="131"/>
        <end position="151"/>
    </location>
</feature>
<gene>
    <name evidence="2" type="ORF">SINC0208_LOCUS13125</name>
</gene>
<accession>A0A7S3ITH9</accession>
<proteinExistence type="predicted"/>
<evidence type="ECO:0000256" key="1">
    <source>
        <dbReference type="SAM" id="Phobius"/>
    </source>
</evidence>
<protein>
    <submittedName>
        <fullName evidence="2">Uncharacterized protein</fullName>
    </submittedName>
</protein>
<dbReference type="EMBL" id="HBIH01032843">
    <property type="protein sequence ID" value="CAE0332489.1"/>
    <property type="molecule type" value="Transcribed_RNA"/>
</dbReference>
<name>A0A7S3ITH9_9SPIT</name>
<feature type="transmembrane region" description="Helical" evidence="1">
    <location>
        <begin position="73"/>
        <end position="98"/>
    </location>
</feature>
<feature type="transmembrane region" description="Helical" evidence="1">
    <location>
        <begin position="32"/>
        <end position="52"/>
    </location>
</feature>
<evidence type="ECO:0000313" key="2">
    <source>
        <dbReference type="EMBL" id="CAE0332489.1"/>
    </source>
</evidence>
<keyword evidence="1" id="KW-0472">Membrane</keyword>